<evidence type="ECO:0000313" key="1">
    <source>
        <dbReference type="EMBL" id="CAB4648069.1"/>
    </source>
</evidence>
<name>A0A6J6KJL5_9ZZZZ</name>
<sequence>MNTRLATASLLIASLGLTGCVSNPLTDSISSLQVCTESARILTDMEEVLRLALANPLAASTYTERLTELADEFKALAPQDETLALAHGDLSAQIDVVLETVKNPSISGVADLPTVIAESQIALLDYTAACTPGG</sequence>
<protein>
    <submittedName>
        <fullName evidence="1">Unannotated protein</fullName>
    </submittedName>
</protein>
<dbReference type="AlphaFoldDB" id="A0A6J6KJL5"/>
<organism evidence="1">
    <name type="scientific">freshwater metagenome</name>
    <dbReference type="NCBI Taxonomy" id="449393"/>
    <lineage>
        <taxon>unclassified sequences</taxon>
        <taxon>metagenomes</taxon>
        <taxon>ecological metagenomes</taxon>
    </lineage>
</organism>
<reference evidence="1" key="1">
    <citation type="submission" date="2020-05" db="EMBL/GenBank/DDBJ databases">
        <authorList>
            <person name="Chiriac C."/>
            <person name="Salcher M."/>
            <person name="Ghai R."/>
            <person name="Kavagutti S V."/>
        </authorList>
    </citation>
    <scope>NUCLEOTIDE SEQUENCE</scope>
</reference>
<dbReference type="PROSITE" id="PS51257">
    <property type="entry name" value="PROKAR_LIPOPROTEIN"/>
    <property type="match status" value="1"/>
</dbReference>
<gene>
    <name evidence="1" type="ORF">UFOPK2158_01034</name>
</gene>
<accession>A0A6J6KJL5</accession>
<dbReference type="EMBL" id="CAEZVY010000112">
    <property type="protein sequence ID" value="CAB4648069.1"/>
    <property type="molecule type" value="Genomic_DNA"/>
</dbReference>
<proteinExistence type="predicted"/>